<dbReference type="Proteomes" id="UP000589896">
    <property type="component" value="Unassembled WGS sequence"/>
</dbReference>
<evidence type="ECO:0000313" key="4">
    <source>
        <dbReference type="Proteomes" id="UP000589896"/>
    </source>
</evidence>
<reference evidence="3 4" key="1">
    <citation type="submission" date="2020-07" db="EMBL/GenBank/DDBJ databases">
        <title>isolation of Luteimonas sp. SJ-16.</title>
        <authorList>
            <person name="Huang X.-X."/>
            <person name="Xu L."/>
            <person name="Sun J.-Q."/>
        </authorList>
    </citation>
    <scope>NUCLEOTIDE SEQUENCE [LARGE SCALE GENOMIC DNA]</scope>
    <source>
        <strain evidence="3 4">SJ-16</strain>
    </source>
</reference>
<keyword evidence="4" id="KW-1185">Reference proteome</keyword>
<dbReference type="InterPro" id="IPR002477">
    <property type="entry name" value="Peptidoglycan-bd-like"/>
</dbReference>
<feature type="domain" description="Peptidoglycan binding-like" evidence="2">
    <location>
        <begin position="106"/>
        <end position="166"/>
    </location>
</feature>
<name>A0A7Z0QNV0_9GAMM</name>
<dbReference type="AlphaFoldDB" id="A0A7Z0QNV0"/>
<evidence type="ECO:0000256" key="1">
    <source>
        <dbReference type="SAM" id="MobiDB-lite"/>
    </source>
</evidence>
<feature type="region of interest" description="Disordered" evidence="1">
    <location>
        <begin position="216"/>
        <end position="238"/>
    </location>
</feature>
<dbReference type="Gene3D" id="1.10.101.10">
    <property type="entry name" value="PGBD-like superfamily/PGBD"/>
    <property type="match status" value="1"/>
</dbReference>
<sequence length="238" mass="24839">MGVPGATLEQAQHGLAREWASFGDPLNGGQSHYGGANRAHITPAQSAAALDVLRERFAGAEARGLSRDAAWREATAVGNEAARDGDSVGLGHGRGTRIAALGPGSSGDTVQALQAQLHGLGYTGRNGSPLSVDGRFGPQTEHAVREFQRDQGLLDDGVAGRLTLEAVDRETQLSRNPGLNALFEALRNGPDALRGAVDALHSSSAGERWQKQLDAALAEPTNPTRCGPTPMQEGLARE</sequence>
<proteinExistence type="predicted"/>
<protein>
    <submittedName>
        <fullName evidence="3">Peptidoglycan-binding protein</fullName>
    </submittedName>
</protein>
<dbReference type="SUPFAM" id="SSF47090">
    <property type="entry name" value="PGBD-like"/>
    <property type="match status" value="1"/>
</dbReference>
<dbReference type="InterPro" id="IPR036366">
    <property type="entry name" value="PGBDSf"/>
</dbReference>
<evidence type="ECO:0000259" key="2">
    <source>
        <dbReference type="Pfam" id="PF01471"/>
    </source>
</evidence>
<comment type="caution">
    <text evidence="3">The sequence shown here is derived from an EMBL/GenBank/DDBJ whole genome shotgun (WGS) entry which is preliminary data.</text>
</comment>
<dbReference type="EMBL" id="JACCJZ010000004">
    <property type="protein sequence ID" value="NYZ61574.1"/>
    <property type="molecule type" value="Genomic_DNA"/>
</dbReference>
<evidence type="ECO:0000313" key="3">
    <source>
        <dbReference type="EMBL" id="NYZ61574.1"/>
    </source>
</evidence>
<dbReference type="Pfam" id="PF01471">
    <property type="entry name" value="PG_binding_1"/>
    <property type="match status" value="1"/>
</dbReference>
<organism evidence="3 4">
    <name type="scientific">Luteimonas deserti</name>
    <dbReference type="NCBI Taxonomy" id="2752306"/>
    <lineage>
        <taxon>Bacteria</taxon>
        <taxon>Pseudomonadati</taxon>
        <taxon>Pseudomonadota</taxon>
        <taxon>Gammaproteobacteria</taxon>
        <taxon>Lysobacterales</taxon>
        <taxon>Lysobacteraceae</taxon>
        <taxon>Luteimonas</taxon>
    </lineage>
</organism>
<accession>A0A7Z0QNV0</accession>
<dbReference type="InterPro" id="IPR036365">
    <property type="entry name" value="PGBD-like_sf"/>
</dbReference>
<gene>
    <name evidence="3" type="ORF">H0E82_02175</name>
</gene>